<dbReference type="InterPro" id="IPR014718">
    <property type="entry name" value="GH-type_carb-bd"/>
</dbReference>
<reference evidence="2" key="1">
    <citation type="journal article" date="2019" name="Int. J. Syst. Evol. Microbiol.">
        <title>The Global Catalogue of Microorganisms (GCM) 10K type strain sequencing project: providing services to taxonomists for standard genome sequencing and annotation.</title>
        <authorList>
            <consortium name="The Broad Institute Genomics Platform"/>
            <consortium name="The Broad Institute Genome Sequencing Center for Infectious Disease"/>
            <person name="Wu L."/>
            <person name="Ma J."/>
        </authorList>
    </citation>
    <scope>NUCLEOTIDE SEQUENCE [LARGE SCALE GENOMIC DNA]</scope>
    <source>
        <strain evidence="2">CCM 4481</strain>
    </source>
</reference>
<evidence type="ECO:0000313" key="2">
    <source>
        <dbReference type="Proteomes" id="UP001595961"/>
    </source>
</evidence>
<evidence type="ECO:0000313" key="1">
    <source>
        <dbReference type="EMBL" id="MFC4525885.1"/>
    </source>
</evidence>
<name>A0ABV9BZI4_9GAMM</name>
<protein>
    <submittedName>
        <fullName evidence="1">Aldose 1-epimerase</fullName>
    </submittedName>
</protein>
<proteinExistence type="predicted"/>
<dbReference type="Pfam" id="PF01263">
    <property type="entry name" value="Aldose_epim"/>
    <property type="match status" value="1"/>
</dbReference>
<dbReference type="EMBL" id="JBHSGA010000008">
    <property type="protein sequence ID" value="MFC4525885.1"/>
    <property type="molecule type" value="Genomic_DNA"/>
</dbReference>
<organism evidence="1 2">
    <name type="scientific">Dyella halodurans</name>
    <dbReference type="NCBI Taxonomy" id="1920171"/>
    <lineage>
        <taxon>Bacteria</taxon>
        <taxon>Pseudomonadati</taxon>
        <taxon>Pseudomonadota</taxon>
        <taxon>Gammaproteobacteria</taxon>
        <taxon>Lysobacterales</taxon>
        <taxon>Rhodanobacteraceae</taxon>
        <taxon>Dyella</taxon>
    </lineage>
</organism>
<dbReference type="RefSeq" id="WP_380003786.1">
    <property type="nucleotide sequence ID" value="NZ_CP064028.1"/>
</dbReference>
<accession>A0ABV9BZI4</accession>
<dbReference type="Proteomes" id="UP001595961">
    <property type="component" value="Unassembled WGS sequence"/>
</dbReference>
<comment type="caution">
    <text evidence="1">The sequence shown here is derived from an EMBL/GenBank/DDBJ whole genome shotgun (WGS) entry which is preliminary data.</text>
</comment>
<dbReference type="InterPro" id="IPR011013">
    <property type="entry name" value="Gal_mutarotase_sf_dom"/>
</dbReference>
<gene>
    <name evidence="1" type="ORF">ACFO5W_04475</name>
</gene>
<keyword evidence="2" id="KW-1185">Reference proteome</keyword>
<dbReference type="InterPro" id="IPR008183">
    <property type="entry name" value="Aldose_1/G6P_1-epimerase"/>
</dbReference>
<dbReference type="Gene3D" id="2.70.98.10">
    <property type="match status" value="1"/>
</dbReference>
<dbReference type="SUPFAM" id="SSF74650">
    <property type="entry name" value="Galactose mutarotase-like"/>
    <property type="match status" value="1"/>
</dbReference>
<sequence length="283" mass="31101">MASDLPDQVPPHDDALSPLAPGPLLRIERGALAVDIAPAAGGRIAQITFDGVPWLVGHDSQNQAMIAWGSYPMLPWAGRIRHGQFAFRGQPYRLPLNLGGHAIHGVGFGVPWQVEEQTASQLSLLLQLPEDEGWPFGGTAQQRIEIAENQLRLVLTVTAGAQAMPVTIGWHPWFRKPERLDFAPSRYYPRDAEGIASLPLATPPPGPWDDCFLNDKPVLLHRDGQSVRLTSDCKHWVVYDETAHATCVEPQSGPPDAFNLAPTAYLTPGASMTAWFLMEWERT</sequence>